<dbReference type="EMBL" id="CAJPDS010000055">
    <property type="protein sequence ID" value="CAF9930314.1"/>
    <property type="molecule type" value="Genomic_DNA"/>
</dbReference>
<dbReference type="Proteomes" id="UP000664521">
    <property type="component" value="Unassembled WGS sequence"/>
</dbReference>
<sequence>MTELTLDLTNPEGHAVEAMKAQTGLLDQFILFGDSITQQACSQERGFAFQPALQNAFIRRLDVINRGFSGYNTSQCLAALPSFMPKPSQAHVRFMMIFLGANDAVLPHTSGQDVPLNLFCANLKNIIQHPKVRAHATSVDRNMHAIKIILVTPPPVDEYQLEDSPNLNVRTAERTKSYADSCRRVGEEMDVAVLDLWGIVMKKAGWKGKDGEVLVGSRKRERSEVLGEMLHDGLHFKPSAYEVLFEATMEIVKDKWPSEDPEEANFNYVLPRWETAPWAE</sequence>
<evidence type="ECO:0000259" key="1">
    <source>
        <dbReference type="Pfam" id="PF13472"/>
    </source>
</evidence>
<dbReference type="InterPro" id="IPR045136">
    <property type="entry name" value="Iah1-like"/>
</dbReference>
<dbReference type="CDD" id="cd01838">
    <property type="entry name" value="Isoamyl_acetate_hydrolase_like"/>
    <property type="match status" value="1"/>
</dbReference>
<dbReference type="PANTHER" id="PTHR14209:SF19">
    <property type="entry name" value="ISOAMYL ACETATE-HYDROLYZING ESTERASE 1 HOMOLOG"/>
    <property type="match status" value="1"/>
</dbReference>
<dbReference type="Gene3D" id="3.40.50.1110">
    <property type="entry name" value="SGNH hydrolase"/>
    <property type="match status" value="1"/>
</dbReference>
<dbReference type="PANTHER" id="PTHR14209">
    <property type="entry name" value="ISOAMYL ACETATE-HYDROLYZING ESTERASE 1"/>
    <property type="match status" value="1"/>
</dbReference>
<evidence type="ECO:0000313" key="3">
    <source>
        <dbReference type="Proteomes" id="UP000664521"/>
    </source>
</evidence>
<accession>A0A8H3FW35</accession>
<organism evidence="2 3">
    <name type="scientific">Heterodermia speciosa</name>
    <dbReference type="NCBI Taxonomy" id="116794"/>
    <lineage>
        <taxon>Eukaryota</taxon>
        <taxon>Fungi</taxon>
        <taxon>Dikarya</taxon>
        <taxon>Ascomycota</taxon>
        <taxon>Pezizomycotina</taxon>
        <taxon>Lecanoromycetes</taxon>
        <taxon>OSLEUM clade</taxon>
        <taxon>Lecanoromycetidae</taxon>
        <taxon>Caliciales</taxon>
        <taxon>Physciaceae</taxon>
        <taxon>Heterodermia</taxon>
    </lineage>
</organism>
<dbReference type="SUPFAM" id="SSF52266">
    <property type="entry name" value="SGNH hydrolase"/>
    <property type="match status" value="1"/>
</dbReference>
<dbReference type="AlphaFoldDB" id="A0A8H3FW35"/>
<feature type="domain" description="SGNH hydrolase-type esterase" evidence="1">
    <location>
        <begin position="31"/>
        <end position="208"/>
    </location>
</feature>
<evidence type="ECO:0000313" key="2">
    <source>
        <dbReference type="EMBL" id="CAF9930314.1"/>
    </source>
</evidence>
<dbReference type="InterPro" id="IPR036514">
    <property type="entry name" value="SGNH_hydro_sf"/>
</dbReference>
<name>A0A8H3FW35_9LECA</name>
<keyword evidence="3" id="KW-1185">Reference proteome</keyword>
<dbReference type="InterPro" id="IPR013830">
    <property type="entry name" value="SGNH_hydro"/>
</dbReference>
<proteinExistence type="predicted"/>
<dbReference type="Pfam" id="PF13472">
    <property type="entry name" value="Lipase_GDSL_2"/>
    <property type="match status" value="1"/>
</dbReference>
<reference evidence="2" key="1">
    <citation type="submission" date="2021-03" db="EMBL/GenBank/DDBJ databases">
        <authorList>
            <person name="Tagirdzhanova G."/>
        </authorList>
    </citation>
    <scope>NUCLEOTIDE SEQUENCE</scope>
</reference>
<comment type="caution">
    <text evidence="2">The sequence shown here is derived from an EMBL/GenBank/DDBJ whole genome shotgun (WGS) entry which is preliminary data.</text>
</comment>
<gene>
    <name evidence="2" type="ORF">HETSPECPRED_007599</name>
</gene>
<dbReference type="OrthoDB" id="671439at2759"/>
<protein>
    <recommendedName>
        <fullName evidence="1">SGNH hydrolase-type esterase domain-containing protein</fullName>
    </recommendedName>
</protein>